<dbReference type="EMBL" id="FN647682">
    <property type="protein sequence ID" value="CBN76753.1"/>
    <property type="molecule type" value="Genomic_DNA"/>
</dbReference>
<dbReference type="eggNOG" id="KOG2022">
    <property type="taxonomic scope" value="Eukaryota"/>
</dbReference>
<protein>
    <recommendedName>
        <fullName evidence="5">Importin N-terminal domain-containing protein</fullName>
    </recommendedName>
</protein>
<evidence type="ECO:0000313" key="3">
    <source>
        <dbReference type="EMBL" id="CBN76753.1"/>
    </source>
</evidence>
<feature type="chain" id="PRO_5003116928" description="Importin N-terminal domain-containing protein" evidence="2">
    <location>
        <begin position="22"/>
        <end position="1080"/>
    </location>
</feature>
<feature type="compositionally biased region" description="Gly residues" evidence="1">
    <location>
        <begin position="787"/>
        <end position="806"/>
    </location>
</feature>
<dbReference type="SUPFAM" id="SSF48371">
    <property type="entry name" value="ARM repeat"/>
    <property type="match status" value="1"/>
</dbReference>
<sequence length="1080" mass="112126">MRTKWKAAWSISVELLSSASVAPESASALHYFAANTLYTKVRKHWHQLEAEHRDQLGTVILQLLRRTPPVSPSPVHGSAVPHPLPFSPVVISRLCLALAAVAVRAANGVEAYVREAFALSQSASGPAAGAGVGAHPATVALSLQMIKVLPQEVDGADLSRARRLELQDQVREHSSTVLHGLESVLAGSVAEPAAAAAAAAAAAGPDQNGAGAPGGSGGGGLGEAEAGGGTTEDVVLAALDCLREWTKLGVSLGRLATDRPLLLDRVVRLLGGEGSPGGGGGGGGAAALPTACAACEVMSELLAVKEYPRSPAQGVSEALLGAMGKMPALFAAAIQTKDEESASTLCNTVVSFAQEEMPLVAGQEGKGLPLVELLLSLTACDLPRIPVLTLDFWLELQDVPFSERHPSLGRPVYVRLLNVLLAKCELPAGFVSWSTYTGDNFDEDAITELREGAQGVKDVLMVIYYILRADYLSHVMERLKARPESWQALEVTLLAVTLVSKEIRDWMDAHARSKDQECAEDAGRTHALVSALINELLVNASLSSVPLVLAAGCKLVGSFATLVGGGRYGRPRFGSVGGSAAATVGGRGDGAGSAATGAVAATPAAAAAAAATATPTGGAGGLGGSSDPSLLPRALGYLTVGLQQAEARGRAAISVRTVAASCERAIVNNPAALEALLQTLEVATRAGAGIEERLTLIEASVRVLPAVDPARGSVLLMGLLSPLMHALAQGLQSTTPDEPAISEALQQLAQAVRFLDVRDTPPAPPPGSPAAAAARGMSPAGPVAADGGAGGAGPGGAGAGGAGGGAQSQHISTELVRTLWPMLEAVPGRMGGSPEVMRQLFLLVGKLLTSLRMVLARQVHIPTLLKMIMDSYDEHQYPCCLDIMTTAVEVYGSADEAVEHFRALLGRASTRTFTVVQLDTALKVPVACVRAPDLERESARAVLVFLGQLAGRCGGQLDRYKGEVEAALAPHGEALTRLMFAALAGASPSLLWPNLIDALYALLRAFSEPQHQGVSQQWVFGALRDDQVCAALSEEERQHVLDAVFRLLNDSRSRFKALMLDLAKICHNEMTKDGLLAYFL</sequence>
<feature type="compositionally biased region" description="Gly residues" evidence="1">
    <location>
        <begin position="211"/>
        <end position="227"/>
    </location>
</feature>
<proteinExistence type="predicted"/>
<evidence type="ECO:0008006" key="5">
    <source>
        <dbReference type="Google" id="ProtNLM"/>
    </source>
</evidence>
<dbReference type="GO" id="GO:0006606">
    <property type="term" value="P:protein import into nucleus"/>
    <property type="evidence" value="ECO:0007669"/>
    <property type="project" value="TreeGrafter"/>
</dbReference>
<dbReference type="GO" id="GO:0005634">
    <property type="term" value="C:nucleus"/>
    <property type="evidence" value="ECO:0007669"/>
    <property type="project" value="UniProtKB-SubCell"/>
</dbReference>
<dbReference type="PANTHER" id="PTHR12363">
    <property type="entry name" value="TRANSPORTIN 3 AND IMPORTIN 13"/>
    <property type="match status" value="1"/>
</dbReference>
<dbReference type="InterPro" id="IPR051345">
    <property type="entry name" value="Importin_beta-like_NTR"/>
</dbReference>
<dbReference type="AlphaFoldDB" id="D8LBP4"/>
<dbReference type="InterPro" id="IPR016024">
    <property type="entry name" value="ARM-type_fold"/>
</dbReference>
<dbReference type="OMA" id="FQFFTTH"/>
<keyword evidence="2" id="KW-0732">Signal</keyword>
<dbReference type="InterPro" id="IPR011989">
    <property type="entry name" value="ARM-like"/>
</dbReference>
<dbReference type="STRING" id="2880.D8LBP4"/>
<dbReference type="OrthoDB" id="435593at2759"/>
<dbReference type="Proteomes" id="UP000002630">
    <property type="component" value="Linkage Group LG01"/>
</dbReference>
<accession>D8LBP4</accession>
<keyword evidence="4" id="KW-1185">Reference proteome</keyword>
<dbReference type="EMBL" id="FN649726">
    <property type="protein sequence ID" value="CBN76753.1"/>
    <property type="molecule type" value="Genomic_DNA"/>
</dbReference>
<gene>
    <name evidence="3" type="ORF">Esi_0000_0569</name>
</gene>
<reference evidence="3 4" key="1">
    <citation type="journal article" date="2010" name="Nature">
        <title>The Ectocarpus genome and the independent evolution of multicellularity in brown algae.</title>
        <authorList>
            <person name="Cock J.M."/>
            <person name="Sterck L."/>
            <person name="Rouze P."/>
            <person name="Scornet D."/>
            <person name="Allen A.E."/>
            <person name="Amoutzias G."/>
            <person name="Anthouard V."/>
            <person name="Artiguenave F."/>
            <person name="Aury J.M."/>
            <person name="Badger J.H."/>
            <person name="Beszteri B."/>
            <person name="Billiau K."/>
            <person name="Bonnet E."/>
            <person name="Bothwell J.H."/>
            <person name="Bowler C."/>
            <person name="Boyen C."/>
            <person name="Brownlee C."/>
            <person name="Carrano C.J."/>
            <person name="Charrier B."/>
            <person name="Cho G.Y."/>
            <person name="Coelho S.M."/>
            <person name="Collen J."/>
            <person name="Corre E."/>
            <person name="Da Silva C."/>
            <person name="Delage L."/>
            <person name="Delaroque N."/>
            <person name="Dittami S.M."/>
            <person name="Doulbeau S."/>
            <person name="Elias M."/>
            <person name="Farnham G."/>
            <person name="Gachon C.M."/>
            <person name="Gschloessl B."/>
            <person name="Heesch S."/>
            <person name="Jabbari K."/>
            <person name="Jubin C."/>
            <person name="Kawai H."/>
            <person name="Kimura K."/>
            <person name="Kloareg B."/>
            <person name="Kupper F.C."/>
            <person name="Lang D."/>
            <person name="Le Bail A."/>
            <person name="Leblanc C."/>
            <person name="Lerouge P."/>
            <person name="Lohr M."/>
            <person name="Lopez P.J."/>
            <person name="Martens C."/>
            <person name="Maumus F."/>
            <person name="Michel G."/>
            <person name="Miranda-Saavedra D."/>
            <person name="Morales J."/>
            <person name="Moreau H."/>
            <person name="Motomura T."/>
            <person name="Nagasato C."/>
            <person name="Napoli C.A."/>
            <person name="Nelson D.R."/>
            <person name="Nyvall-Collen P."/>
            <person name="Peters A.F."/>
            <person name="Pommier C."/>
            <person name="Potin P."/>
            <person name="Poulain J."/>
            <person name="Quesneville H."/>
            <person name="Read B."/>
            <person name="Rensing S.A."/>
            <person name="Ritter A."/>
            <person name="Rousvoal S."/>
            <person name="Samanta M."/>
            <person name="Samson G."/>
            <person name="Schroeder D.C."/>
            <person name="Segurens B."/>
            <person name="Strittmatter M."/>
            <person name="Tonon T."/>
            <person name="Tregear J.W."/>
            <person name="Valentin K."/>
            <person name="von Dassow P."/>
            <person name="Yamagishi T."/>
            <person name="Van de Peer Y."/>
            <person name="Wincker P."/>
        </authorList>
    </citation>
    <scope>NUCLEOTIDE SEQUENCE [LARGE SCALE GENOMIC DNA]</scope>
    <source>
        <strain evidence="4">Ec32 / CCAP1310/4</strain>
    </source>
</reference>
<dbReference type="PANTHER" id="PTHR12363:SF54">
    <property type="entry name" value="NUCLEAR TRANSPORT RECEPTOR"/>
    <property type="match status" value="1"/>
</dbReference>
<dbReference type="GO" id="GO:0005737">
    <property type="term" value="C:cytoplasm"/>
    <property type="evidence" value="ECO:0007669"/>
    <property type="project" value="TreeGrafter"/>
</dbReference>
<dbReference type="InParanoid" id="D8LBP4"/>
<feature type="signal peptide" evidence="2">
    <location>
        <begin position="1"/>
        <end position="21"/>
    </location>
</feature>
<evidence type="ECO:0000256" key="1">
    <source>
        <dbReference type="SAM" id="MobiDB-lite"/>
    </source>
</evidence>
<evidence type="ECO:0000256" key="2">
    <source>
        <dbReference type="SAM" id="SignalP"/>
    </source>
</evidence>
<dbReference type="Gene3D" id="1.25.10.10">
    <property type="entry name" value="Leucine-rich Repeat Variant"/>
    <property type="match status" value="1"/>
</dbReference>
<organism evidence="3 4">
    <name type="scientific">Ectocarpus siliculosus</name>
    <name type="common">Brown alga</name>
    <name type="synonym">Conferva siliculosa</name>
    <dbReference type="NCBI Taxonomy" id="2880"/>
    <lineage>
        <taxon>Eukaryota</taxon>
        <taxon>Sar</taxon>
        <taxon>Stramenopiles</taxon>
        <taxon>Ochrophyta</taxon>
        <taxon>PX clade</taxon>
        <taxon>Phaeophyceae</taxon>
        <taxon>Ectocarpales</taxon>
        <taxon>Ectocarpaceae</taxon>
        <taxon>Ectocarpus</taxon>
    </lineage>
</organism>
<feature type="region of interest" description="Disordered" evidence="1">
    <location>
        <begin position="204"/>
        <end position="227"/>
    </location>
</feature>
<name>D8LBP4_ECTSI</name>
<feature type="compositionally biased region" description="Low complexity" evidence="1">
    <location>
        <begin position="769"/>
        <end position="786"/>
    </location>
</feature>
<feature type="region of interest" description="Disordered" evidence="1">
    <location>
        <begin position="757"/>
        <end position="807"/>
    </location>
</feature>
<evidence type="ECO:0000313" key="4">
    <source>
        <dbReference type="Proteomes" id="UP000002630"/>
    </source>
</evidence>